<dbReference type="Gene3D" id="3.80.10.10">
    <property type="entry name" value="Ribonuclease Inhibitor"/>
    <property type="match status" value="1"/>
</dbReference>
<evidence type="ECO:0000313" key="2">
    <source>
        <dbReference type="Proteomes" id="UP001470230"/>
    </source>
</evidence>
<dbReference type="SUPFAM" id="SSF52047">
    <property type="entry name" value="RNI-like"/>
    <property type="match status" value="1"/>
</dbReference>
<proteinExistence type="predicted"/>
<comment type="caution">
    <text evidence="1">The sequence shown here is derived from an EMBL/GenBank/DDBJ whole genome shotgun (WGS) entry which is preliminary data.</text>
</comment>
<organism evidence="1 2">
    <name type="scientific">Tritrichomonas musculus</name>
    <dbReference type="NCBI Taxonomy" id="1915356"/>
    <lineage>
        <taxon>Eukaryota</taxon>
        <taxon>Metamonada</taxon>
        <taxon>Parabasalia</taxon>
        <taxon>Tritrichomonadida</taxon>
        <taxon>Tritrichomonadidae</taxon>
        <taxon>Tritrichomonas</taxon>
    </lineage>
</organism>
<sequence length="810" mass="92617">METPKFVPLKPEIVQRILDQRIDEHETQQWAGEALEVEETKKKVRYLLLTEICLYVIDKSFKQRKMYSLFDFNSISTTSDSVMLDVNNKKFHFILPDSAALMTNVFLQLKKLSYALSTTQLGLISPICRLTEFQNQPSITKRPPNLLLTRYLSSCISRDATPDQFIMDEFIKYDEDPQCILRLVNSELQDSYSAMFCLTLECYIRNISLDNFSPNIFGSTVKWILSNENRFQSLDLWHYDNANFVGIENKRSQFNKVRIIRFHYCSTAFVTNFLNALKAVAFTIDTIIFDNIQFDEQCSILFINYLQSATLFSSLKNMAFLSCSCTSMPFRNLAQQCFQTSEKLESFTADNCDIDVCDMLLEISESENKIQHVSVRKNFGKTVISPNETIISNTILTVDAGECEWTEDSFISFISAICRRLRRSPLALIIDRTTIEVEWSEIFERLPIESYMPILTELNISWNKFDDRAFSLFLNFLETQSPFMSISKTKLMHLNISHCFGENVNANLKKLLTFFSKRELWGLEICGCPPTPELIEITGLHALNIGDNDFDRSSINNLNRFINESTTISELGLNNIRFQDVKTMMQFYTNILTHSKILAYSPLNALYTEYGNYPEIQRIKEFLSNKRKFSTTIQRISLFLGLAGDFSTYVSKAIPINEVNQSVAEGSRPSSLLIDVKFNKKFQSLFTLATVNNVDASVDPVAAMVAEYVATSGRYGIVPPTAPPSEPPKKEFLMPSIFATMMTKHEIEGEDDDAAFQNFDPMNEENQAISMKLANLLKAKCRPLNPAGSPEFWNNPKNAVTFKTIPIPNV</sequence>
<name>A0ABR2KUW8_9EUKA</name>
<evidence type="ECO:0000313" key="1">
    <source>
        <dbReference type="EMBL" id="KAK8894618.1"/>
    </source>
</evidence>
<evidence type="ECO:0008006" key="3">
    <source>
        <dbReference type="Google" id="ProtNLM"/>
    </source>
</evidence>
<dbReference type="InterPro" id="IPR032675">
    <property type="entry name" value="LRR_dom_sf"/>
</dbReference>
<dbReference type="Proteomes" id="UP001470230">
    <property type="component" value="Unassembled WGS sequence"/>
</dbReference>
<accession>A0ABR2KUW8</accession>
<keyword evidence="2" id="KW-1185">Reference proteome</keyword>
<protein>
    <recommendedName>
        <fullName evidence="3">Leucine Rich Repeat family protein</fullName>
    </recommendedName>
</protein>
<gene>
    <name evidence="1" type="ORF">M9Y10_023055</name>
</gene>
<reference evidence="1 2" key="1">
    <citation type="submission" date="2024-04" db="EMBL/GenBank/DDBJ databases">
        <title>Tritrichomonas musculus Genome.</title>
        <authorList>
            <person name="Alves-Ferreira E."/>
            <person name="Grigg M."/>
            <person name="Lorenzi H."/>
            <person name="Galac M."/>
        </authorList>
    </citation>
    <scope>NUCLEOTIDE SEQUENCE [LARGE SCALE GENOMIC DNA]</scope>
    <source>
        <strain evidence="1 2">EAF2021</strain>
    </source>
</reference>
<dbReference type="EMBL" id="JAPFFF010000003">
    <property type="protein sequence ID" value="KAK8894618.1"/>
    <property type="molecule type" value="Genomic_DNA"/>
</dbReference>